<keyword evidence="2" id="KW-0186">Copper</keyword>
<dbReference type="CDD" id="cd00371">
    <property type="entry name" value="HMA"/>
    <property type="match status" value="1"/>
</dbReference>
<dbReference type="InterPro" id="IPR006121">
    <property type="entry name" value="HMA_dom"/>
</dbReference>
<dbReference type="Gene3D" id="3.30.70.100">
    <property type="match status" value="1"/>
</dbReference>
<dbReference type="GO" id="GO:0005507">
    <property type="term" value="F:copper ion binding"/>
    <property type="evidence" value="ECO:0007669"/>
    <property type="project" value="InterPro"/>
</dbReference>
<accession>A0A1M6E1E5</accession>
<reference evidence="4 5" key="1">
    <citation type="submission" date="2016-11" db="EMBL/GenBank/DDBJ databases">
        <authorList>
            <person name="Jaros S."/>
            <person name="Januszkiewicz K."/>
            <person name="Wedrychowicz H."/>
        </authorList>
    </citation>
    <scope>NUCLEOTIDE SEQUENCE [LARGE SCALE GENOMIC DNA]</scope>
    <source>
        <strain evidence="4 5">DSM 15970</strain>
    </source>
</reference>
<dbReference type="GO" id="GO:0006825">
    <property type="term" value="P:copper ion transport"/>
    <property type="evidence" value="ECO:0007669"/>
    <property type="project" value="InterPro"/>
</dbReference>
<dbReference type="Proteomes" id="UP000184342">
    <property type="component" value="Unassembled WGS sequence"/>
</dbReference>
<evidence type="ECO:0000256" key="1">
    <source>
        <dbReference type="ARBA" id="ARBA00022723"/>
    </source>
</evidence>
<dbReference type="InterPro" id="IPR017969">
    <property type="entry name" value="Heavy-metal-associated_CS"/>
</dbReference>
<dbReference type="FunFam" id="3.30.70.100:FF:000001">
    <property type="entry name" value="ATPase copper transporting beta"/>
    <property type="match status" value="1"/>
</dbReference>
<name>A0A1M6E1E5_9FIRM</name>
<dbReference type="Pfam" id="PF00403">
    <property type="entry name" value="HMA"/>
    <property type="match status" value="1"/>
</dbReference>
<keyword evidence="1" id="KW-0479">Metal-binding</keyword>
<dbReference type="InterPro" id="IPR036163">
    <property type="entry name" value="HMA_dom_sf"/>
</dbReference>
<evidence type="ECO:0000259" key="3">
    <source>
        <dbReference type="PROSITE" id="PS50846"/>
    </source>
</evidence>
<evidence type="ECO:0000256" key="2">
    <source>
        <dbReference type="ARBA" id="ARBA00023008"/>
    </source>
</evidence>
<gene>
    <name evidence="4" type="ORF">SAMN02745691_00829</name>
</gene>
<dbReference type="AlphaFoldDB" id="A0A1M6E1E5"/>
<dbReference type="RefSeq" id="WP_073993097.1">
    <property type="nucleotide sequence ID" value="NZ_FQYT01000007.1"/>
</dbReference>
<dbReference type="InterPro" id="IPR000428">
    <property type="entry name" value="Cu-bd"/>
</dbReference>
<keyword evidence="5" id="KW-1185">Reference proteome</keyword>
<protein>
    <submittedName>
        <fullName evidence="4">Copper chaperone</fullName>
    </submittedName>
</protein>
<dbReference type="PROSITE" id="PS50846">
    <property type="entry name" value="HMA_2"/>
    <property type="match status" value="1"/>
</dbReference>
<evidence type="ECO:0000313" key="5">
    <source>
        <dbReference type="Proteomes" id="UP000184342"/>
    </source>
</evidence>
<feature type="domain" description="HMA" evidence="3">
    <location>
        <begin position="2"/>
        <end position="68"/>
    </location>
</feature>
<dbReference type="OrthoDB" id="9813965at2"/>
<dbReference type="NCBIfam" id="TIGR00003">
    <property type="entry name" value="copper ion binding protein"/>
    <property type="match status" value="1"/>
</dbReference>
<dbReference type="PROSITE" id="PS01047">
    <property type="entry name" value="HMA_1"/>
    <property type="match status" value="1"/>
</dbReference>
<dbReference type="STRING" id="1122934.SAMN02745691_00829"/>
<dbReference type="EMBL" id="FQYT01000007">
    <property type="protein sequence ID" value="SHI79332.1"/>
    <property type="molecule type" value="Genomic_DNA"/>
</dbReference>
<dbReference type="PRINTS" id="PR00944">
    <property type="entry name" value="CUEXPORT"/>
</dbReference>
<proteinExistence type="predicted"/>
<evidence type="ECO:0000313" key="4">
    <source>
        <dbReference type="EMBL" id="SHI79332.1"/>
    </source>
</evidence>
<sequence length="68" mass="7404">MTTAVIRVDGMSCEHCVKAIIKAVGALDGIENVAVNLEGKTVTVEYDPIKSPLDKINQEIEEQGYDIQ</sequence>
<dbReference type="SUPFAM" id="SSF55008">
    <property type="entry name" value="HMA, heavy metal-associated domain"/>
    <property type="match status" value="1"/>
</dbReference>
<dbReference type="InterPro" id="IPR006122">
    <property type="entry name" value="HMA_Cu_ion-bd"/>
</dbReference>
<organism evidence="4 5">
    <name type="scientific">Parasporobacterium paucivorans DSM 15970</name>
    <dbReference type="NCBI Taxonomy" id="1122934"/>
    <lineage>
        <taxon>Bacteria</taxon>
        <taxon>Bacillati</taxon>
        <taxon>Bacillota</taxon>
        <taxon>Clostridia</taxon>
        <taxon>Lachnospirales</taxon>
        <taxon>Lachnospiraceae</taxon>
        <taxon>Parasporobacterium</taxon>
    </lineage>
</organism>